<evidence type="ECO:0000313" key="5">
    <source>
        <dbReference type="Proteomes" id="UP000736672"/>
    </source>
</evidence>
<comment type="caution">
    <text evidence="4">The sequence shown here is derived from an EMBL/GenBank/DDBJ whole genome shotgun (WGS) entry which is preliminary data.</text>
</comment>
<reference evidence="4" key="1">
    <citation type="journal article" date="2021" name="Nat. Commun.">
        <title>Genetic determinants of endophytism in the Arabidopsis root mycobiome.</title>
        <authorList>
            <person name="Mesny F."/>
            <person name="Miyauchi S."/>
            <person name="Thiergart T."/>
            <person name="Pickel B."/>
            <person name="Atanasova L."/>
            <person name="Karlsson M."/>
            <person name="Huettel B."/>
            <person name="Barry K.W."/>
            <person name="Haridas S."/>
            <person name="Chen C."/>
            <person name="Bauer D."/>
            <person name="Andreopoulos W."/>
            <person name="Pangilinan J."/>
            <person name="LaButti K."/>
            <person name="Riley R."/>
            <person name="Lipzen A."/>
            <person name="Clum A."/>
            <person name="Drula E."/>
            <person name="Henrissat B."/>
            <person name="Kohler A."/>
            <person name="Grigoriev I.V."/>
            <person name="Martin F.M."/>
            <person name="Hacquard S."/>
        </authorList>
    </citation>
    <scope>NUCLEOTIDE SEQUENCE</scope>
    <source>
        <strain evidence="4">FSSC 5 MPI-SDFR-AT-0091</strain>
    </source>
</reference>
<gene>
    <name evidence="4" type="ORF">B0J15DRAFT_526135</name>
</gene>
<dbReference type="InterPro" id="IPR036291">
    <property type="entry name" value="NAD(P)-bd_dom_sf"/>
</dbReference>
<dbReference type="EMBL" id="JAGTJS010000010">
    <property type="protein sequence ID" value="KAH7254667.1"/>
    <property type="molecule type" value="Genomic_DNA"/>
</dbReference>
<dbReference type="Pfam" id="PF05368">
    <property type="entry name" value="NmrA"/>
    <property type="match status" value="1"/>
</dbReference>
<accession>A0A9P9K9U1</accession>
<dbReference type="Gene3D" id="3.40.50.720">
    <property type="entry name" value="NAD(P)-binding Rossmann-like Domain"/>
    <property type="match status" value="1"/>
</dbReference>
<dbReference type="InterPro" id="IPR051609">
    <property type="entry name" value="NmrA/Isoflavone_reductase-like"/>
</dbReference>
<keyword evidence="1" id="KW-0521">NADP</keyword>
<dbReference type="PANTHER" id="PTHR47706:SF9">
    <property type="entry name" value="NMRA-LIKE DOMAIN-CONTAINING PROTEIN-RELATED"/>
    <property type="match status" value="1"/>
</dbReference>
<keyword evidence="5" id="KW-1185">Reference proteome</keyword>
<evidence type="ECO:0000256" key="2">
    <source>
        <dbReference type="ARBA" id="ARBA00023002"/>
    </source>
</evidence>
<dbReference type="InterPro" id="IPR008030">
    <property type="entry name" value="NmrA-like"/>
</dbReference>
<dbReference type="OrthoDB" id="419598at2759"/>
<evidence type="ECO:0000256" key="1">
    <source>
        <dbReference type="ARBA" id="ARBA00022857"/>
    </source>
</evidence>
<keyword evidence="2" id="KW-0560">Oxidoreductase</keyword>
<protein>
    <recommendedName>
        <fullName evidence="3">NmrA-like domain-containing protein</fullName>
    </recommendedName>
</protein>
<dbReference type="SUPFAM" id="SSF51735">
    <property type="entry name" value="NAD(P)-binding Rossmann-fold domains"/>
    <property type="match status" value="1"/>
</dbReference>
<evidence type="ECO:0000313" key="4">
    <source>
        <dbReference type="EMBL" id="KAH7254667.1"/>
    </source>
</evidence>
<dbReference type="Proteomes" id="UP000736672">
    <property type="component" value="Unassembled WGS sequence"/>
</dbReference>
<dbReference type="GO" id="GO:0016491">
    <property type="term" value="F:oxidoreductase activity"/>
    <property type="evidence" value="ECO:0007669"/>
    <property type="project" value="UniProtKB-KW"/>
</dbReference>
<proteinExistence type="predicted"/>
<dbReference type="AlphaFoldDB" id="A0A9P9K9U1"/>
<sequence length="306" mass="34403">MLVLVPGVTGNLGLRLVDSLVARGHKVRGLGRSPSKLTNEQLSKLESFVEIQNYYDVEALDKGCAGADAIICAYAGIPVMQLDAQLLLLRAAERAGITRFLAASWCCDWRQLELGMHQGYDPFIAFYQQAKLSSSIKPIFILTGALAEVYFSVPGHGHFSPAYNGPWDPENHSIDIWGTGDEKWDLTTERDAAEFSAEVIQHDDAPKGGFWELRSGAYSPKELARIYKEVRSIEIAYNYRGTLDELKELAFSMRSQKPYNDFYGFIGLFYQLYQLDGTVSLKNIDNHKLNVKTTSMEEFLRQNPEI</sequence>
<name>A0A9P9K9U1_FUSSL</name>
<feature type="domain" description="NmrA-like" evidence="3">
    <location>
        <begin position="2"/>
        <end position="300"/>
    </location>
</feature>
<organism evidence="4 5">
    <name type="scientific">Fusarium solani</name>
    <name type="common">Filamentous fungus</name>
    <dbReference type="NCBI Taxonomy" id="169388"/>
    <lineage>
        <taxon>Eukaryota</taxon>
        <taxon>Fungi</taxon>
        <taxon>Dikarya</taxon>
        <taxon>Ascomycota</taxon>
        <taxon>Pezizomycotina</taxon>
        <taxon>Sordariomycetes</taxon>
        <taxon>Hypocreomycetidae</taxon>
        <taxon>Hypocreales</taxon>
        <taxon>Nectriaceae</taxon>
        <taxon>Fusarium</taxon>
        <taxon>Fusarium solani species complex</taxon>
    </lineage>
</organism>
<dbReference type="PANTHER" id="PTHR47706">
    <property type="entry name" value="NMRA-LIKE FAMILY PROTEIN"/>
    <property type="match status" value="1"/>
</dbReference>
<evidence type="ECO:0000259" key="3">
    <source>
        <dbReference type="Pfam" id="PF05368"/>
    </source>
</evidence>